<dbReference type="RefSeq" id="WP_119745332.1">
    <property type="nucleotide sequence ID" value="NZ_QZCG01000001.1"/>
</dbReference>
<reference evidence="5" key="1">
    <citation type="submission" date="2018-09" db="EMBL/GenBank/DDBJ databases">
        <title>Acidovorax cavernicola nov. sp. isolated from Gruta de las Maravillas (Aracena, Spain).</title>
        <authorList>
            <person name="Jurado V."/>
            <person name="Gutierrez-Patricio S."/>
            <person name="Gonzalez-Pimentel J.L."/>
            <person name="Miller A.Z."/>
            <person name="Laiz L."/>
            <person name="Saiz-Jimenez C."/>
        </authorList>
    </citation>
    <scope>NUCLEOTIDE SEQUENCE [LARGE SCALE GENOMIC DNA]</scope>
    <source>
        <strain evidence="5">1011MAR3C25</strain>
    </source>
</reference>
<evidence type="ECO:0000313" key="4">
    <source>
        <dbReference type="EMBL" id="RJE89413.1"/>
    </source>
</evidence>
<dbReference type="PRINTS" id="PR00080">
    <property type="entry name" value="SDRFAMILY"/>
</dbReference>
<evidence type="ECO:0000256" key="2">
    <source>
        <dbReference type="RuleBase" id="RU000363"/>
    </source>
</evidence>
<dbReference type="EMBL" id="QZCG01000001">
    <property type="protein sequence ID" value="RJE89413.1"/>
    <property type="molecule type" value="Genomic_DNA"/>
</dbReference>
<dbReference type="InterPro" id="IPR020904">
    <property type="entry name" value="Sc_DH/Rdtase_CS"/>
</dbReference>
<dbReference type="InterPro" id="IPR002347">
    <property type="entry name" value="SDR_fam"/>
</dbReference>
<dbReference type="SMART" id="SM00822">
    <property type="entry name" value="PKS_KR"/>
    <property type="match status" value="1"/>
</dbReference>
<dbReference type="PROSITE" id="PS00061">
    <property type="entry name" value="ADH_SHORT"/>
    <property type="match status" value="1"/>
</dbReference>
<dbReference type="GO" id="GO:0032787">
    <property type="term" value="P:monocarboxylic acid metabolic process"/>
    <property type="evidence" value="ECO:0007669"/>
    <property type="project" value="UniProtKB-ARBA"/>
</dbReference>
<protein>
    <submittedName>
        <fullName evidence="4">SDR family oxidoreductase</fullName>
    </submittedName>
</protein>
<dbReference type="Proteomes" id="UP000284202">
    <property type="component" value="Unassembled WGS sequence"/>
</dbReference>
<dbReference type="FunFam" id="3.40.50.720:FF:000084">
    <property type="entry name" value="Short-chain dehydrogenase reductase"/>
    <property type="match status" value="1"/>
</dbReference>
<dbReference type="PRINTS" id="PR00081">
    <property type="entry name" value="GDHRDH"/>
</dbReference>
<proteinExistence type="inferred from homology"/>
<evidence type="ECO:0000259" key="3">
    <source>
        <dbReference type="SMART" id="SM00822"/>
    </source>
</evidence>
<accession>A0A418T8C8</accession>
<evidence type="ECO:0000313" key="5">
    <source>
        <dbReference type="Proteomes" id="UP000284202"/>
    </source>
</evidence>
<dbReference type="Gene3D" id="3.40.50.720">
    <property type="entry name" value="NAD(P)-binding Rossmann-like Domain"/>
    <property type="match status" value="1"/>
</dbReference>
<comment type="similarity">
    <text evidence="1 2">Belongs to the short-chain dehydrogenases/reductases (SDR) family.</text>
</comment>
<organism evidence="4 5">
    <name type="scientific">Paracoccus onubensis</name>
    <dbReference type="NCBI Taxonomy" id="1675788"/>
    <lineage>
        <taxon>Bacteria</taxon>
        <taxon>Pseudomonadati</taxon>
        <taxon>Pseudomonadota</taxon>
        <taxon>Alphaproteobacteria</taxon>
        <taxon>Rhodobacterales</taxon>
        <taxon>Paracoccaceae</taxon>
        <taxon>Paracoccus</taxon>
    </lineage>
</organism>
<dbReference type="AlphaFoldDB" id="A0A418T8C8"/>
<keyword evidence="5" id="KW-1185">Reference proteome</keyword>
<dbReference type="PANTHER" id="PTHR42879">
    <property type="entry name" value="3-OXOACYL-(ACYL-CARRIER-PROTEIN) REDUCTASE"/>
    <property type="match status" value="1"/>
</dbReference>
<gene>
    <name evidence="4" type="ORF">D3P04_01925</name>
</gene>
<evidence type="ECO:0000256" key="1">
    <source>
        <dbReference type="ARBA" id="ARBA00006484"/>
    </source>
</evidence>
<name>A0A418T8C8_9RHOB</name>
<dbReference type="InterPro" id="IPR057326">
    <property type="entry name" value="KR_dom"/>
</dbReference>
<comment type="caution">
    <text evidence="4">The sequence shown here is derived from an EMBL/GenBank/DDBJ whole genome shotgun (WGS) entry which is preliminary data.</text>
</comment>
<dbReference type="PANTHER" id="PTHR42879:SF2">
    <property type="entry name" value="3-OXOACYL-[ACYL-CARRIER-PROTEIN] REDUCTASE FABG"/>
    <property type="match status" value="1"/>
</dbReference>
<dbReference type="InterPro" id="IPR036291">
    <property type="entry name" value="NAD(P)-bd_dom_sf"/>
</dbReference>
<dbReference type="InterPro" id="IPR050259">
    <property type="entry name" value="SDR"/>
</dbReference>
<dbReference type="Pfam" id="PF00106">
    <property type="entry name" value="adh_short"/>
    <property type="match status" value="1"/>
</dbReference>
<feature type="domain" description="Ketoreductase" evidence="3">
    <location>
        <begin position="6"/>
        <end position="180"/>
    </location>
</feature>
<dbReference type="OrthoDB" id="9804774at2"/>
<dbReference type="SUPFAM" id="SSF51735">
    <property type="entry name" value="NAD(P)-binding Rossmann-fold domains"/>
    <property type="match status" value="1"/>
</dbReference>
<sequence length="251" mass="25747">MSIAGKHAVITGGGSGVGAEIARQFARADARVTIIGRRPEPLQAIAAETGAFAVTADVTDRDALETALTAARAEHGPVAIAIANAGAAPSAPFRKITVADFKASLEVNLEGVFNLWQAAHEEMKTAGWGRLLAIASTAGLKGYPYVAPYCAAKHGVIGLTRALAQELARTGLTVNAICPGFMDTPLLQASIRNIMDKTGADEDAARNALIAGNPQKRLIDVAEVAGTALWLCSEAAASVNGHALSLSGGEV</sequence>
<dbReference type="CDD" id="cd05233">
    <property type="entry name" value="SDR_c"/>
    <property type="match status" value="1"/>
</dbReference>